<organism evidence="2 3">
    <name type="scientific">Abeliophyllum distichum</name>
    <dbReference type="NCBI Taxonomy" id="126358"/>
    <lineage>
        <taxon>Eukaryota</taxon>
        <taxon>Viridiplantae</taxon>
        <taxon>Streptophyta</taxon>
        <taxon>Embryophyta</taxon>
        <taxon>Tracheophyta</taxon>
        <taxon>Spermatophyta</taxon>
        <taxon>Magnoliopsida</taxon>
        <taxon>eudicotyledons</taxon>
        <taxon>Gunneridae</taxon>
        <taxon>Pentapetalae</taxon>
        <taxon>asterids</taxon>
        <taxon>lamiids</taxon>
        <taxon>Lamiales</taxon>
        <taxon>Oleaceae</taxon>
        <taxon>Forsythieae</taxon>
        <taxon>Abeliophyllum</taxon>
    </lineage>
</organism>
<dbReference type="EMBL" id="JBFOLK010000003">
    <property type="protein sequence ID" value="KAL2524249.1"/>
    <property type="molecule type" value="Genomic_DNA"/>
</dbReference>
<feature type="compositionally biased region" description="Acidic residues" evidence="1">
    <location>
        <begin position="66"/>
        <end position="87"/>
    </location>
</feature>
<proteinExistence type="predicted"/>
<sequence>MNNKKRLNLQMSLKSMKSKLKDSKKGLWTRTLSLKKNIYQHKILNLSVVNVDLEMDNMVGQQGNADDTDYDDSDELQSLVSDDEDNDTTTRRQHSTQTVIWKIQASELVKCLRVRRY</sequence>
<evidence type="ECO:0000313" key="3">
    <source>
        <dbReference type="Proteomes" id="UP001604336"/>
    </source>
</evidence>
<dbReference type="Proteomes" id="UP001604336">
    <property type="component" value="Unassembled WGS sequence"/>
</dbReference>
<evidence type="ECO:0000256" key="1">
    <source>
        <dbReference type="SAM" id="MobiDB-lite"/>
    </source>
</evidence>
<evidence type="ECO:0000313" key="2">
    <source>
        <dbReference type="EMBL" id="KAL2524249.1"/>
    </source>
</evidence>
<comment type="caution">
    <text evidence="2">The sequence shown here is derived from an EMBL/GenBank/DDBJ whole genome shotgun (WGS) entry which is preliminary data.</text>
</comment>
<name>A0ABD1UGT0_9LAMI</name>
<accession>A0ABD1UGT0</accession>
<keyword evidence="3" id="KW-1185">Reference proteome</keyword>
<reference evidence="3" key="1">
    <citation type="submission" date="2024-07" db="EMBL/GenBank/DDBJ databases">
        <title>Two chromosome-level genome assemblies of Korean endemic species Abeliophyllum distichum and Forsythia ovata (Oleaceae).</title>
        <authorList>
            <person name="Jang H."/>
        </authorList>
    </citation>
    <scope>NUCLEOTIDE SEQUENCE [LARGE SCALE GENOMIC DNA]</scope>
</reference>
<feature type="region of interest" description="Disordered" evidence="1">
    <location>
        <begin position="59"/>
        <end position="96"/>
    </location>
</feature>
<gene>
    <name evidence="2" type="ORF">Adt_09303</name>
</gene>
<dbReference type="AlphaFoldDB" id="A0ABD1UGT0"/>
<protein>
    <submittedName>
        <fullName evidence="2">Uncharacterized protein</fullName>
    </submittedName>
</protein>